<organism evidence="4">
    <name type="scientific">Cladocopium goreaui</name>
    <dbReference type="NCBI Taxonomy" id="2562237"/>
    <lineage>
        <taxon>Eukaryota</taxon>
        <taxon>Sar</taxon>
        <taxon>Alveolata</taxon>
        <taxon>Dinophyceae</taxon>
        <taxon>Suessiales</taxon>
        <taxon>Symbiodiniaceae</taxon>
        <taxon>Cladocopium</taxon>
    </lineage>
</organism>
<evidence type="ECO:0000256" key="1">
    <source>
        <dbReference type="ARBA" id="ARBA00010876"/>
    </source>
</evidence>
<comment type="similarity">
    <text evidence="1">Belongs to the pseudouridine synthase RluA family.</text>
</comment>
<dbReference type="OrthoDB" id="418349at2759"/>
<feature type="domain" description="Pseudouridine synthase RsuA/RluA-like" evidence="3">
    <location>
        <begin position="332"/>
        <end position="489"/>
    </location>
</feature>
<dbReference type="SUPFAM" id="SSF55120">
    <property type="entry name" value="Pseudouridine synthase"/>
    <property type="match status" value="1"/>
</dbReference>
<dbReference type="AlphaFoldDB" id="A0A9P1FI20"/>
<sequence length="580" mass="64682">MDQCEKRGQWRVAVDLWDQMPQRSLQRSVVSLGSTVSALERAQHWQDALWHHCCMREAQPSMTSMITYGSMMSACARQSFWKLAFLTLQEMYLEDVPSELSLDAAVRACASCSQRAHGLALLWDAEESGALSNMSATFYLLALARLNLRDPDILRAALLDVVRDIPTTPQDLCSSAWSLASLGVRSPQLLKGIVQQLGDLKSFTWEALGTLCWSLVSLAVDPLQSLHDLDGDDHWQFMELLQLEAVQRLNRAECEVRWGTLGQHLLSMVWACSLGQALSSRFLCATRNLLSAHGRSRDENGAKLPRAESKRSKGRDECQEPLTIPCELPDRLVLFKPPGWEVHDGNLPQQLRDALQKWLEAAGSRSITQDSSHSYGFLHLLDVPSSGLVLAAKTYEAFYDLQIQLAAGRIARRYVVLAHGWMPRTTQKIDAFLWWQGGSPTVAGATGKPSATELHCMSRSSASHGGASFSLLRLQIFTGRRHQIRSHLAFKGHPVVHDEIYSTYHTVGEDQLLCTRNFLHRYSLTFDTARGSPTTVRMPCPADLLTSLKKVFHGCQPAAATALRDFLRDGQSHGMIHDDP</sequence>
<accession>A0A9P1FI20</accession>
<dbReference type="InterPro" id="IPR002885">
    <property type="entry name" value="PPR_rpt"/>
</dbReference>
<dbReference type="Gene3D" id="1.25.40.10">
    <property type="entry name" value="Tetratricopeptide repeat domain"/>
    <property type="match status" value="1"/>
</dbReference>
<proteinExistence type="inferred from homology"/>
<comment type="caution">
    <text evidence="4">The sequence shown here is derived from an EMBL/GenBank/DDBJ whole genome shotgun (WGS) entry which is preliminary data.</text>
</comment>
<dbReference type="InterPro" id="IPR020103">
    <property type="entry name" value="PsdUridine_synth_cat_dom_sf"/>
</dbReference>
<dbReference type="Pfam" id="PF00849">
    <property type="entry name" value="PseudoU_synth_2"/>
    <property type="match status" value="1"/>
</dbReference>
<dbReference type="EMBL" id="CAMXCT020000307">
    <property type="protein sequence ID" value="CAL1130313.1"/>
    <property type="molecule type" value="Genomic_DNA"/>
</dbReference>
<dbReference type="Pfam" id="PF01535">
    <property type="entry name" value="PPR"/>
    <property type="match status" value="1"/>
</dbReference>
<feature type="region of interest" description="Disordered" evidence="2">
    <location>
        <begin position="295"/>
        <end position="318"/>
    </location>
</feature>
<dbReference type="InterPro" id="IPR011990">
    <property type="entry name" value="TPR-like_helical_dom_sf"/>
</dbReference>
<dbReference type="GO" id="GO:0009982">
    <property type="term" value="F:pseudouridine synthase activity"/>
    <property type="evidence" value="ECO:0007669"/>
    <property type="project" value="InterPro"/>
</dbReference>
<dbReference type="PANTHER" id="PTHR21600">
    <property type="entry name" value="MITOCHONDRIAL RNA PSEUDOURIDINE SYNTHASE"/>
    <property type="match status" value="1"/>
</dbReference>
<gene>
    <name evidence="4" type="ORF">C1SCF055_LOCUS5120</name>
</gene>
<evidence type="ECO:0000313" key="5">
    <source>
        <dbReference type="EMBL" id="CAL4764250.1"/>
    </source>
</evidence>
<dbReference type="InterPro" id="IPR050188">
    <property type="entry name" value="RluA_PseudoU_synthase"/>
</dbReference>
<dbReference type="InterPro" id="IPR006145">
    <property type="entry name" value="PsdUridine_synth_RsuA/RluA"/>
</dbReference>
<keyword evidence="6" id="KW-1185">Reference proteome</keyword>
<dbReference type="GO" id="GO:0000455">
    <property type="term" value="P:enzyme-directed rRNA pseudouridine synthesis"/>
    <property type="evidence" value="ECO:0007669"/>
    <property type="project" value="TreeGrafter"/>
</dbReference>
<keyword evidence="5" id="KW-0413">Isomerase</keyword>
<dbReference type="CDD" id="cd02869">
    <property type="entry name" value="PseudoU_synth_RluA_like"/>
    <property type="match status" value="1"/>
</dbReference>
<evidence type="ECO:0000313" key="6">
    <source>
        <dbReference type="Proteomes" id="UP001152797"/>
    </source>
</evidence>
<dbReference type="GO" id="GO:0003723">
    <property type="term" value="F:RNA binding"/>
    <property type="evidence" value="ECO:0007669"/>
    <property type="project" value="InterPro"/>
</dbReference>
<dbReference type="EMBL" id="CAMXCT030000307">
    <property type="protein sequence ID" value="CAL4764250.1"/>
    <property type="molecule type" value="Genomic_DNA"/>
</dbReference>
<evidence type="ECO:0000256" key="2">
    <source>
        <dbReference type="SAM" id="MobiDB-lite"/>
    </source>
</evidence>
<dbReference type="Gene3D" id="3.30.2350.10">
    <property type="entry name" value="Pseudouridine synthase"/>
    <property type="match status" value="1"/>
</dbReference>
<reference evidence="4" key="1">
    <citation type="submission" date="2022-10" db="EMBL/GenBank/DDBJ databases">
        <authorList>
            <person name="Chen Y."/>
            <person name="Dougan E. K."/>
            <person name="Chan C."/>
            <person name="Rhodes N."/>
            <person name="Thang M."/>
        </authorList>
    </citation>
    <scope>NUCLEOTIDE SEQUENCE</scope>
</reference>
<dbReference type="EMBL" id="CAMXCT010000307">
    <property type="protein sequence ID" value="CAI3976938.1"/>
    <property type="molecule type" value="Genomic_DNA"/>
</dbReference>
<dbReference type="Proteomes" id="UP001152797">
    <property type="component" value="Unassembled WGS sequence"/>
</dbReference>
<reference evidence="5 6" key="2">
    <citation type="submission" date="2024-05" db="EMBL/GenBank/DDBJ databases">
        <authorList>
            <person name="Chen Y."/>
            <person name="Shah S."/>
            <person name="Dougan E. K."/>
            <person name="Thang M."/>
            <person name="Chan C."/>
        </authorList>
    </citation>
    <scope>NUCLEOTIDE SEQUENCE [LARGE SCALE GENOMIC DNA]</scope>
</reference>
<evidence type="ECO:0000259" key="3">
    <source>
        <dbReference type="Pfam" id="PF00849"/>
    </source>
</evidence>
<name>A0A9P1FI20_9DINO</name>
<evidence type="ECO:0000313" key="4">
    <source>
        <dbReference type="EMBL" id="CAI3976938.1"/>
    </source>
</evidence>
<protein>
    <submittedName>
        <fullName evidence="5">Ribosomal large subunit pseudouridine synthase D (23S rRNA pseudouridine(1911/1915/1917) synthase) (rRNA pseudouridylate synthase D) (rRNA-uridine isomerase D)</fullName>
    </submittedName>
</protein>
<dbReference type="PANTHER" id="PTHR21600:SF87">
    <property type="entry name" value="RNA PSEUDOURIDYLATE SYNTHASE DOMAIN-CONTAINING PROTEIN 1"/>
    <property type="match status" value="1"/>
</dbReference>